<dbReference type="GO" id="GO:0030041">
    <property type="term" value="P:actin filament polymerization"/>
    <property type="evidence" value="ECO:0007669"/>
    <property type="project" value="TreeGrafter"/>
</dbReference>
<dbReference type="PANTHER" id="PTHR16091">
    <property type="entry name" value="TTC17 PROTEIN"/>
    <property type="match status" value="1"/>
</dbReference>
<protein>
    <submittedName>
        <fullName evidence="2">Tetratricopeptide repeat protein 17</fullName>
    </submittedName>
</protein>
<dbReference type="Gene3D" id="1.25.40.10">
    <property type="entry name" value="Tetratricopeptide repeat domain"/>
    <property type="match status" value="1"/>
</dbReference>
<dbReference type="GO" id="GO:0005737">
    <property type="term" value="C:cytoplasm"/>
    <property type="evidence" value="ECO:0007669"/>
    <property type="project" value="TreeGrafter"/>
</dbReference>
<dbReference type="PANTHER" id="PTHR16091:SF1">
    <property type="entry name" value="TETRATRICOPEPTIDE REPEAT PROTEIN 17"/>
    <property type="match status" value="1"/>
</dbReference>
<name>A0AA35XK62_GEOBA</name>
<comment type="caution">
    <text evidence="2">The sequence shown here is derived from an EMBL/GenBank/DDBJ whole genome shotgun (WGS) entry which is preliminary data.</text>
</comment>
<dbReference type="SUPFAM" id="SSF48452">
    <property type="entry name" value="TPR-like"/>
    <property type="match status" value="1"/>
</dbReference>
<organism evidence="2 3">
    <name type="scientific">Geodia barretti</name>
    <name type="common">Barrett's horny sponge</name>
    <dbReference type="NCBI Taxonomy" id="519541"/>
    <lineage>
        <taxon>Eukaryota</taxon>
        <taxon>Metazoa</taxon>
        <taxon>Porifera</taxon>
        <taxon>Demospongiae</taxon>
        <taxon>Heteroscleromorpha</taxon>
        <taxon>Tetractinellida</taxon>
        <taxon>Astrophorina</taxon>
        <taxon>Geodiidae</taxon>
        <taxon>Geodia</taxon>
    </lineage>
</organism>
<reference evidence="2" key="1">
    <citation type="submission" date="2023-03" db="EMBL/GenBank/DDBJ databases">
        <authorList>
            <person name="Steffen K."/>
            <person name="Cardenas P."/>
        </authorList>
    </citation>
    <scope>NUCLEOTIDE SEQUENCE</scope>
</reference>
<keyword evidence="3" id="KW-1185">Reference proteome</keyword>
<evidence type="ECO:0000256" key="1">
    <source>
        <dbReference type="SAM" id="Coils"/>
    </source>
</evidence>
<dbReference type="InterPro" id="IPR052630">
    <property type="entry name" value="TTC17"/>
</dbReference>
<accession>A0AA35XK62</accession>
<dbReference type="InterPro" id="IPR011990">
    <property type="entry name" value="TPR-like_helical_dom_sf"/>
</dbReference>
<keyword evidence="1" id="KW-0175">Coiled coil</keyword>
<proteinExistence type="predicted"/>
<sequence length="203" mass="23199">MSGLPQVDHYKQERGLIEVFTNLSGSYRSTEDVATRINVSMAKNESSWVLSNLAALYWRIYGEGELAVDCLKHALYFSDSSNKEVALVSLANVLYRMGYESDATAVMQHSLEVNPKLVVNHFTMANLLAARGFAAESASYFEATLQFQPGFEPAAERLQAVRCITLLKHIQMKREKEEKRQREYEAELEKQLYEHRKKLGHFD</sequence>
<gene>
    <name evidence="2" type="ORF">GBAR_LOCUS29946</name>
</gene>
<dbReference type="GO" id="GO:0015629">
    <property type="term" value="C:actin cytoskeleton"/>
    <property type="evidence" value="ECO:0007669"/>
    <property type="project" value="TreeGrafter"/>
</dbReference>
<dbReference type="EMBL" id="CASHTH010004216">
    <property type="protein sequence ID" value="CAI8054895.1"/>
    <property type="molecule type" value="Genomic_DNA"/>
</dbReference>
<evidence type="ECO:0000313" key="3">
    <source>
        <dbReference type="Proteomes" id="UP001174909"/>
    </source>
</evidence>
<feature type="coiled-coil region" evidence="1">
    <location>
        <begin position="167"/>
        <end position="194"/>
    </location>
</feature>
<evidence type="ECO:0000313" key="2">
    <source>
        <dbReference type="EMBL" id="CAI8054895.1"/>
    </source>
</evidence>
<dbReference type="Proteomes" id="UP001174909">
    <property type="component" value="Unassembled WGS sequence"/>
</dbReference>
<dbReference type="AlphaFoldDB" id="A0AA35XK62"/>